<dbReference type="GO" id="GO:0006508">
    <property type="term" value="P:proteolysis"/>
    <property type="evidence" value="ECO:0007669"/>
    <property type="project" value="UniProtKB-KW"/>
</dbReference>
<evidence type="ECO:0000313" key="8">
    <source>
        <dbReference type="EMBL" id="TVY77524.1"/>
    </source>
</evidence>
<feature type="domain" description="DUF6606" evidence="7">
    <location>
        <begin position="1"/>
        <end position="147"/>
    </location>
</feature>
<dbReference type="Proteomes" id="UP000320707">
    <property type="component" value="Unassembled WGS sequence"/>
</dbReference>
<dbReference type="PANTHER" id="PTHR13367:SF34">
    <property type="match status" value="1"/>
</dbReference>
<dbReference type="InterPro" id="IPR051346">
    <property type="entry name" value="OTU_Deubiquitinase"/>
</dbReference>
<reference evidence="8 9" key="1">
    <citation type="journal article" date="2019" name="Microbiol. Resour. Announc.">
        <title>High-quality draft genome sequence of Fusarium oxysporum f. sp. cubense strain 160527, a causal agent of Panama disease.</title>
        <authorList>
            <person name="Asai S."/>
            <person name="Ayukawa Y."/>
            <person name="Gan P."/>
            <person name="Masuda S."/>
            <person name="Komatsu K."/>
            <person name="Shirasu K."/>
            <person name="Arie T."/>
        </authorList>
    </citation>
    <scope>NUCLEOTIDE SEQUENCE [LARGE SCALE GENOMIC DNA]</scope>
    <source>
        <strain evidence="8 9">160527</strain>
    </source>
</reference>
<evidence type="ECO:0000256" key="4">
    <source>
        <dbReference type="ARBA" id="ARBA00022786"/>
    </source>
</evidence>
<evidence type="ECO:0000256" key="6">
    <source>
        <dbReference type="ARBA" id="ARBA00022807"/>
    </source>
</evidence>
<comment type="catalytic activity">
    <reaction evidence="1">
        <text>Thiol-dependent hydrolysis of ester, thioester, amide, peptide and isopeptide bonds formed by the C-terminal Gly of ubiquitin (a 76-residue protein attached to proteins as an intracellular targeting signal).</text>
        <dbReference type="EC" id="3.4.19.12"/>
    </reaction>
</comment>
<proteinExistence type="predicted"/>
<sequence length="1130" mass="129830">METRGRLVRRFPANATEILCRDVEDADFQDALAKTLAKMSHQTVKETKHKVKKAKQEHIEDRETVHPRIVVVLLPGILRGVGKQVSVTGISKNTHEEVMWSNSKLPWRRSPLWLLIRVGLQLTMVRFSSRGRDMYKEFMVFLMAEVLDIFTKHDAGSDELRTMSAKICRRLCKLDHPYDGRWLIHVRHILSETSQFLTHRWDHICMESERPLALKAIEKLTLDDSIRLSLPEIDTFVASVSTREETIRSVHFNPVEYVRLLDDNCLPTIETGEGYLPFRLAILESWVAANLELWLKHHIGEDDACKKLKELIQSYHQVASRQYSDRPEGASRMLLTVGELWVAMDKAAIHAIPSLMLYEPEVPIEIWQALLLTAGAEAERLHLFEKYLLNRQRVAQEDGRPSIFRSYGCSRSFSIDYFSASPEHQQLKARIEAQAWAQRQENKRELRQLKEEYSMWIEKYHGRTECDGYTREEDGIPVWCHSRACLRCGYLNKADSLEIDMHEWPLPQHEFEAQSTVFELSVPAIFSEWRDSTLYVINDVLLSEQSETPHPQSSHPLRDYPPLHEFFRTGKGYRVHLLSETKPNFITHRRTLYVHSCTESDVCVNNGLRYQYFEGSRGWFLEQFLPTKGLSHLCTLRLPGRAHKLRRFLMRTWRKPEGETPNEVIASQSDCPEYMSLSEYKALAELPYGYNIQWQSISNQLAMPRIDFNKMETAIFLLQMSLQAGPRSLAATRCTHTRLSDHEFGRVMLKNLAKGVSRIRENWESYTALCSLAFLASRVLSQVPSDLVSPFIDLIDECRAVAYRWLAIVLERAQAATDEAHRRGLLGAVLNIALACVDSFNVDDYSLAKVLADSDRASILLECSVIIHNNAPVQLSADDPLQNALFDRWRHIMHRARDGLVGQSALANSCFNIAAKRCWPAFVPVSNWALADKTCHWLQTTTHEGLRVHLDILTGELLVNGSPLARLPREYERHGNYKRLFGGLVLEVMPSNMPGMRFCTTQQFQGNTVYFGMQDQDLLIRLGAVGSYVDLIPLRTLRELLPHSFVDEYAHWYHVSKGVVEFRPLKDPWARNSSNWFLSRSDEVWTLRQGASICLLAPCSGMAHYLAAVLSPLEDSLYLHMLYDQSVGSL</sequence>
<evidence type="ECO:0000313" key="9">
    <source>
        <dbReference type="Proteomes" id="UP000320707"/>
    </source>
</evidence>
<evidence type="ECO:0000256" key="2">
    <source>
        <dbReference type="ARBA" id="ARBA00012759"/>
    </source>
</evidence>
<dbReference type="EC" id="3.4.19.12" evidence="2"/>
<dbReference type="InterPro" id="IPR046541">
    <property type="entry name" value="DUF6606"/>
</dbReference>
<dbReference type="EMBL" id="SRMI01000002">
    <property type="protein sequence ID" value="TVY77524.1"/>
    <property type="molecule type" value="Genomic_DNA"/>
</dbReference>
<name>A0A559LRK3_FUSOC</name>
<evidence type="ECO:0000256" key="1">
    <source>
        <dbReference type="ARBA" id="ARBA00000707"/>
    </source>
</evidence>
<dbReference type="PANTHER" id="PTHR13367">
    <property type="entry name" value="UBIQUITIN THIOESTERASE"/>
    <property type="match status" value="1"/>
</dbReference>
<protein>
    <recommendedName>
        <fullName evidence="2">ubiquitinyl hydrolase 1</fullName>
        <ecNumber evidence="2">3.4.19.12</ecNumber>
    </recommendedName>
</protein>
<keyword evidence="4" id="KW-0833">Ubl conjugation pathway</keyword>
<dbReference type="AlphaFoldDB" id="A0A559LRK3"/>
<keyword evidence="6" id="KW-0788">Thiol protease</keyword>
<keyword evidence="3" id="KW-0645">Protease</keyword>
<gene>
    <name evidence="8" type="ORF">Focb16_v006258</name>
</gene>
<keyword evidence="5" id="KW-0378">Hydrolase</keyword>
<evidence type="ECO:0000259" key="7">
    <source>
        <dbReference type="Pfam" id="PF20255"/>
    </source>
</evidence>
<evidence type="ECO:0000256" key="3">
    <source>
        <dbReference type="ARBA" id="ARBA00022670"/>
    </source>
</evidence>
<evidence type="ECO:0000256" key="5">
    <source>
        <dbReference type="ARBA" id="ARBA00022801"/>
    </source>
</evidence>
<accession>A0A559LRK3</accession>
<organism evidence="8 9">
    <name type="scientific">Fusarium oxysporum f. sp. cubense</name>
    <dbReference type="NCBI Taxonomy" id="61366"/>
    <lineage>
        <taxon>Eukaryota</taxon>
        <taxon>Fungi</taxon>
        <taxon>Dikarya</taxon>
        <taxon>Ascomycota</taxon>
        <taxon>Pezizomycotina</taxon>
        <taxon>Sordariomycetes</taxon>
        <taxon>Hypocreomycetidae</taxon>
        <taxon>Hypocreales</taxon>
        <taxon>Nectriaceae</taxon>
        <taxon>Fusarium</taxon>
        <taxon>Fusarium oxysporum species complex</taxon>
    </lineage>
</organism>
<dbReference type="GO" id="GO:0004843">
    <property type="term" value="F:cysteine-type deubiquitinase activity"/>
    <property type="evidence" value="ECO:0007669"/>
    <property type="project" value="UniProtKB-EC"/>
</dbReference>
<comment type="caution">
    <text evidence="8">The sequence shown here is derived from an EMBL/GenBank/DDBJ whole genome shotgun (WGS) entry which is preliminary data.</text>
</comment>
<dbReference type="Pfam" id="PF20255">
    <property type="entry name" value="DUF6606"/>
    <property type="match status" value="1"/>
</dbReference>